<evidence type="ECO:0000256" key="3">
    <source>
        <dbReference type="ARBA" id="ARBA00004947"/>
    </source>
</evidence>
<dbReference type="GO" id="GO:0003978">
    <property type="term" value="F:UDP-glucose 4-epimerase activity"/>
    <property type="evidence" value="ECO:0007669"/>
    <property type="project" value="UniProtKB-EC"/>
</dbReference>
<keyword evidence="5" id="KW-0520">NAD</keyword>
<evidence type="ECO:0000256" key="6">
    <source>
        <dbReference type="ARBA" id="ARBA00023144"/>
    </source>
</evidence>
<dbReference type="GO" id="GO:0005829">
    <property type="term" value="C:cytosol"/>
    <property type="evidence" value="ECO:0007669"/>
    <property type="project" value="TreeGrafter"/>
</dbReference>
<evidence type="ECO:0000256" key="2">
    <source>
        <dbReference type="ARBA" id="ARBA00001911"/>
    </source>
</evidence>
<sequence length="416" mass="45155">MTVISTNSFNGNDLSVLNGPPALVSTVPCILVAGGAGYIGSNTVLEILMQDDEPDWNVVVVDNLCTSSCSNLVDAQRLAGKKIVAFHHVDLTDKLALEKVFRLHPNIWAVMHFASGKSVPESWSNPLMYYNVNLGSTLNLLENALVPASPSPHVLKKRIHFVFSSSACTYGSALDEHDYGFNTPGGPHGVPETTPLRPMNPYGRTKVYNEEIFRDCCTLHDGYNDQNVVLKAAMLRYFNPVGAHESGYMGENTQGKEPPNLVPIVTRFAARSLRAKMGLPNENKSTAFKMFGGAWPTPDGAPIRDFLHITDLAKAHTAALRRLVTLEDADDGAGNGTGATGGNAGKGRERQRGWNYLVYNIGCGSGYSVREVVKTVERISGVEIPIDVVPKRDGDAGIAISDPKKAYRELGWKTEK</sequence>
<dbReference type="InterPro" id="IPR036291">
    <property type="entry name" value="NAD(P)-bd_dom_sf"/>
</dbReference>
<feature type="domain" description="NAD-dependent epimerase/dehydratase" evidence="11">
    <location>
        <begin position="30"/>
        <end position="323"/>
    </location>
</feature>
<dbReference type="InterPro" id="IPR001509">
    <property type="entry name" value="Epimerase_deHydtase"/>
</dbReference>
<evidence type="ECO:0000256" key="7">
    <source>
        <dbReference type="ARBA" id="ARBA00023235"/>
    </source>
</evidence>
<comment type="similarity">
    <text evidence="9">In the N-terminal section; belongs to the NAD(P)-dependent epimerase/dehydratase family.</text>
</comment>
<comment type="caution">
    <text evidence="12">The sequence shown here is derived from an EMBL/GenBank/DDBJ whole genome shotgun (WGS) entry which is preliminary data.</text>
</comment>
<gene>
    <name evidence="12" type="ORF">HK100_003659</name>
</gene>
<protein>
    <recommendedName>
        <fullName evidence="11">NAD-dependent epimerase/dehydratase domain-containing protein</fullName>
    </recommendedName>
</protein>
<comment type="catalytic activity">
    <reaction evidence="1">
        <text>UDP-alpha-D-glucose = UDP-alpha-D-galactose</text>
        <dbReference type="Rhea" id="RHEA:22168"/>
        <dbReference type="ChEBI" id="CHEBI:58885"/>
        <dbReference type="ChEBI" id="CHEBI:66914"/>
        <dbReference type="EC" id="5.1.3.2"/>
    </reaction>
</comment>
<dbReference type="Gene3D" id="3.40.50.720">
    <property type="entry name" value="NAD(P)-binding Rossmann-like Domain"/>
    <property type="match status" value="1"/>
</dbReference>
<comment type="pathway">
    <text evidence="3">Carbohydrate metabolism; galactose metabolism.</text>
</comment>
<accession>A0AAD5XFX3</accession>
<dbReference type="PANTHER" id="PTHR43725">
    <property type="entry name" value="UDP-GLUCOSE 4-EPIMERASE"/>
    <property type="match status" value="1"/>
</dbReference>
<evidence type="ECO:0000256" key="4">
    <source>
        <dbReference type="ARBA" id="ARBA00005028"/>
    </source>
</evidence>
<evidence type="ECO:0000256" key="10">
    <source>
        <dbReference type="ARBA" id="ARBA00038238"/>
    </source>
</evidence>
<evidence type="ECO:0000259" key="11">
    <source>
        <dbReference type="Pfam" id="PF01370"/>
    </source>
</evidence>
<evidence type="ECO:0000313" key="13">
    <source>
        <dbReference type="Proteomes" id="UP001211907"/>
    </source>
</evidence>
<comment type="cofactor">
    <cofactor evidence="2">
        <name>NAD(+)</name>
        <dbReference type="ChEBI" id="CHEBI:57540"/>
    </cofactor>
</comment>
<proteinExistence type="inferred from homology"/>
<feature type="non-terminal residue" evidence="12">
    <location>
        <position position="1"/>
    </location>
</feature>
<comment type="pathway">
    <text evidence="4">Carbohydrate metabolism; hexose metabolism.</text>
</comment>
<keyword evidence="6" id="KW-0119">Carbohydrate metabolism</keyword>
<dbReference type="SUPFAM" id="SSF51735">
    <property type="entry name" value="NAD(P)-binding Rossmann-fold domains"/>
    <property type="match status" value="1"/>
</dbReference>
<dbReference type="AlphaFoldDB" id="A0AAD5XFX3"/>
<keyword evidence="7" id="KW-0413">Isomerase</keyword>
<comment type="function">
    <text evidence="8">Mutarotase converts alpha-aldose to the beta-anomer. It is active on D-glucose, L-arabinose, D-xylose, D-galactose, maltose and lactose.</text>
</comment>
<reference evidence="12" key="1">
    <citation type="submission" date="2020-05" db="EMBL/GenBank/DDBJ databases">
        <title>Phylogenomic resolution of chytrid fungi.</title>
        <authorList>
            <person name="Stajich J.E."/>
            <person name="Amses K."/>
            <person name="Simmons R."/>
            <person name="Seto K."/>
            <person name="Myers J."/>
            <person name="Bonds A."/>
            <person name="Quandt C.A."/>
            <person name="Barry K."/>
            <person name="Liu P."/>
            <person name="Grigoriev I."/>
            <person name="Longcore J.E."/>
            <person name="James T.Y."/>
        </authorList>
    </citation>
    <scope>NUCLEOTIDE SEQUENCE</scope>
    <source>
        <strain evidence="12">JEL0513</strain>
    </source>
</reference>
<keyword evidence="13" id="KW-1185">Reference proteome</keyword>
<name>A0AAD5XFX3_9FUNG</name>
<keyword evidence="6" id="KW-0299">Galactose metabolism</keyword>
<dbReference type="PANTHER" id="PTHR43725:SF47">
    <property type="entry name" value="UDP-GLUCOSE 4-EPIMERASE"/>
    <property type="match status" value="1"/>
</dbReference>
<dbReference type="Gene3D" id="3.90.25.10">
    <property type="entry name" value="UDP-galactose 4-epimerase, domain 1"/>
    <property type="match status" value="1"/>
</dbReference>
<evidence type="ECO:0000256" key="8">
    <source>
        <dbReference type="ARBA" id="ARBA00037676"/>
    </source>
</evidence>
<evidence type="ECO:0000313" key="12">
    <source>
        <dbReference type="EMBL" id="KAJ3134355.1"/>
    </source>
</evidence>
<evidence type="ECO:0000256" key="9">
    <source>
        <dbReference type="ARBA" id="ARBA00037955"/>
    </source>
</evidence>
<dbReference type="EMBL" id="JADGJH010000193">
    <property type="protein sequence ID" value="KAJ3134355.1"/>
    <property type="molecule type" value="Genomic_DNA"/>
</dbReference>
<comment type="similarity">
    <text evidence="10">In the C-terminal section; belongs to the aldose epimerase family.</text>
</comment>
<dbReference type="Pfam" id="PF01370">
    <property type="entry name" value="Epimerase"/>
    <property type="match status" value="1"/>
</dbReference>
<dbReference type="Proteomes" id="UP001211907">
    <property type="component" value="Unassembled WGS sequence"/>
</dbReference>
<organism evidence="12 13">
    <name type="scientific">Physocladia obscura</name>
    <dbReference type="NCBI Taxonomy" id="109957"/>
    <lineage>
        <taxon>Eukaryota</taxon>
        <taxon>Fungi</taxon>
        <taxon>Fungi incertae sedis</taxon>
        <taxon>Chytridiomycota</taxon>
        <taxon>Chytridiomycota incertae sedis</taxon>
        <taxon>Chytridiomycetes</taxon>
        <taxon>Chytridiales</taxon>
        <taxon>Chytriomycetaceae</taxon>
        <taxon>Physocladia</taxon>
    </lineage>
</organism>
<evidence type="ECO:0000256" key="1">
    <source>
        <dbReference type="ARBA" id="ARBA00000083"/>
    </source>
</evidence>
<dbReference type="GO" id="GO:0006012">
    <property type="term" value="P:galactose metabolic process"/>
    <property type="evidence" value="ECO:0007669"/>
    <property type="project" value="UniProtKB-KW"/>
</dbReference>
<evidence type="ECO:0000256" key="5">
    <source>
        <dbReference type="ARBA" id="ARBA00023027"/>
    </source>
</evidence>